<accession>A0A2S6IQU0</accession>
<evidence type="ECO:0000313" key="1">
    <source>
        <dbReference type="EMBL" id="PPK96476.1"/>
    </source>
</evidence>
<name>A0A2S6IQU0_9FLAO</name>
<dbReference type="Proteomes" id="UP000239002">
    <property type="component" value="Unassembled WGS sequence"/>
</dbReference>
<sequence>MLCSAAIAVVAMLGVVSCDNDLTPLGANFLGEDASDVIQEAVFDVKTYSVPVNPVQTNNFTSFPFGTYNDPVYGVTNYGIVSQVNLSNPNVDFSGNAVLQNVYLDIPYYSTAISIEDEVTTYELDSIYGNQAVDLKIYRNGYFLSSFNSEDVTQGAVYYSDLEQTIDLNKGELIYSNTAYLPSSAEELVTEVDDEGLSEVVERLAPRLRVGLTIDQWKELLFQLDTDGSIIDARTELSSASNFQNYFRGLYFKVEGANGGGNMIHLDLNSASITYVVESDTSLIDENDSDGDGNVTEFIRVESDYIINFNGNKAVLINHDFSSAIDAGIAASNDPVNGAENLYLKGGSGSLAVVELFGQATNDIDGEAPALSSIIANDWLINEASIEFYVNQSIVEGGESEPERILIYDYDDNTVLADFVFGTSTLTGVDANTNHLGRLERVVADDLDSDGTFYKLRITQHLNNIIQGNVENNRLAIVTSQNVSLLGNTGVSDAPVNNPDLEAIPLSAAISHEGTVIYGNLSPEVDKRPVLKVYYSETTN</sequence>
<dbReference type="EMBL" id="PTJE01000001">
    <property type="protein sequence ID" value="PPK96476.1"/>
    <property type="molecule type" value="Genomic_DNA"/>
</dbReference>
<protein>
    <submittedName>
        <fullName evidence="1">Uncharacterized protein DUF4270</fullName>
    </submittedName>
</protein>
<dbReference type="InterPro" id="IPR025366">
    <property type="entry name" value="DUF4270"/>
</dbReference>
<reference evidence="1 2" key="1">
    <citation type="submission" date="2018-02" db="EMBL/GenBank/DDBJ databases">
        <title>Genomic Encyclopedia of Archaeal and Bacterial Type Strains, Phase II (KMG-II): from individual species to whole genera.</title>
        <authorList>
            <person name="Goeker M."/>
        </authorList>
    </citation>
    <scope>NUCLEOTIDE SEQUENCE [LARGE SCALE GENOMIC DNA]</scope>
    <source>
        <strain evidence="1 2">DSM 16809</strain>
    </source>
</reference>
<dbReference type="AlphaFoldDB" id="A0A2S6IQU0"/>
<comment type="caution">
    <text evidence="1">The sequence shown here is derived from an EMBL/GenBank/DDBJ whole genome shotgun (WGS) entry which is preliminary data.</text>
</comment>
<dbReference type="Pfam" id="PF14092">
    <property type="entry name" value="DUF4270"/>
    <property type="match status" value="1"/>
</dbReference>
<proteinExistence type="predicted"/>
<organism evidence="1 2">
    <name type="scientific">Nonlabens xylanidelens</name>
    <dbReference type="NCBI Taxonomy" id="191564"/>
    <lineage>
        <taxon>Bacteria</taxon>
        <taxon>Pseudomonadati</taxon>
        <taxon>Bacteroidota</taxon>
        <taxon>Flavobacteriia</taxon>
        <taxon>Flavobacteriales</taxon>
        <taxon>Flavobacteriaceae</taxon>
        <taxon>Nonlabens</taxon>
    </lineage>
</organism>
<keyword evidence="2" id="KW-1185">Reference proteome</keyword>
<evidence type="ECO:0000313" key="2">
    <source>
        <dbReference type="Proteomes" id="UP000239002"/>
    </source>
</evidence>
<gene>
    <name evidence="1" type="ORF">LY01_00296</name>
</gene>